<dbReference type="OMA" id="WFAKLVQ"/>
<feature type="transmembrane region" description="Helical" evidence="6">
    <location>
        <begin position="839"/>
        <end position="863"/>
    </location>
</feature>
<organism evidence="7">
    <name type="scientific">Oryza nivara</name>
    <name type="common">Indian wild rice</name>
    <name type="synonym">Oryza sativa f. spontanea</name>
    <dbReference type="NCBI Taxonomy" id="4536"/>
    <lineage>
        <taxon>Eukaryota</taxon>
        <taxon>Viridiplantae</taxon>
        <taxon>Streptophyta</taxon>
        <taxon>Embryophyta</taxon>
        <taxon>Tracheophyta</taxon>
        <taxon>Spermatophyta</taxon>
        <taxon>Magnoliopsida</taxon>
        <taxon>Liliopsida</taxon>
        <taxon>Poales</taxon>
        <taxon>Poaceae</taxon>
        <taxon>BOP clade</taxon>
        <taxon>Oryzoideae</taxon>
        <taxon>Oryzeae</taxon>
        <taxon>Oryzinae</taxon>
        <taxon>Oryza</taxon>
    </lineage>
</organism>
<dbReference type="Gene3D" id="3.90.550.10">
    <property type="entry name" value="Spore Coat Polysaccharide Biosynthesis Protein SpsA, Chain A"/>
    <property type="match status" value="2"/>
</dbReference>
<evidence type="ECO:0000256" key="6">
    <source>
        <dbReference type="SAM" id="Phobius"/>
    </source>
</evidence>
<comment type="catalytic activity">
    <reaction evidence="5">
        <text>alpha-D-glucose 1-phosphate + UTP + H(+) = UDP-alpha-D-glucose + diphosphate</text>
        <dbReference type="Rhea" id="RHEA:19889"/>
        <dbReference type="ChEBI" id="CHEBI:15378"/>
        <dbReference type="ChEBI" id="CHEBI:33019"/>
        <dbReference type="ChEBI" id="CHEBI:46398"/>
        <dbReference type="ChEBI" id="CHEBI:58601"/>
        <dbReference type="ChEBI" id="CHEBI:58885"/>
        <dbReference type="EC" id="2.7.7.9"/>
    </reaction>
</comment>
<evidence type="ECO:0000256" key="1">
    <source>
        <dbReference type="ARBA" id="ARBA00010401"/>
    </source>
</evidence>
<dbReference type="SUPFAM" id="SSF53448">
    <property type="entry name" value="Nucleotide-diphospho-sugar transferases"/>
    <property type="match status" value="1"/>
</dbReference>
<dbReference type="InterPro" id="IPR016267">
    <property type="entry name" value="UDPGP_trans"/>
</dbReference>
<dbReference type="EnsemblPlants" id="ONIVA01G12780.1">
    <property type="protein sequence ID" value="ONIVA01G12780.1"/>
    <property type="gene ID" value="ONIVA01G12780"/>
</dbReference>
<dbReference type="STRING" id="4536.A0A0E0FJQ9"/>
<dbReference type="PANTHER" id="PTHR43511">
    <property type="match status" value="1"/>
</dbReference>
<feature type="transmembrane region" description="Helical" evidence="6">
    <location>
        <begin position="884"/>
        <end position="903"/>
    </location>
</feature>
<dbReference type="GO" id="GO:0006011">
    <property type="term" value="P:UDP-alpha-D-glucose metabolic process"/>
    <property type="evidence" value="ECO:0007669"/>
    <property type="project" value="InterPro"/>
</dbReference>
<keyword evidence="3" id="KW-0808">Transferase</keyword>
<dbReference type="eggNOG" id="KOG2638">
    <property type="taxonomic scope" value="Eukaryota"/>
</dbReference>
<protein>
    <recommendedName>
        <fullName evidence="2">UTP--glucose-1-phosphate uridylyltransferase</fullName>
        <ecNumber evidence="2">2.7.7.9</ecNumber>
    </recommendedName>
</protein>
<comment type="similarity">
    <text evidence="1">Belongs to the UDPGP type 1 family.</text>
</comment>
<keyword evidence="4" id="KW-0548">Nucleotidyltransferase</keyword>
<dbReference type="Gramene" id="ONIVA01G12780.1">
    <property type="protein sequence ID" value="ONIVA01G12780.1"/>
    <property type="gene ID" value="ONIVA01G12780"/>
</dbReference>
<dbReference type="Gene3D" id="2.160.10.10">
    <property type="entry name" value="Hexapeptide repeat proteins"/>
    <property type="match status" value="1"/>
</dbReference>
<dbReference type="HOGENOM" id="CLU_014740_0_0_1"/>
<keyword evidence="6" id="KW-1133">Transmembrane helix</keyword>
<proteinExistence type="inferred from homology"/>
<accession>A0A0E0FJQ9</accession>
<dbReference type="AlphaFoldDB" id="A0A0E0FJQ9"/>
<dbReference type="Pfam" id="PF01704">
    <property type="entry name" value="UDPGP"/>
    <property type="match status" value="2"/>
</dbReference>
<evidence type="ECO:0000313" key="8">
    <source>
        <dbReference type="Proteomes" id="UP000006591"/>
    </source>
</evidence>
<reference evidence="7" key="1">
    <citation type="submission" date="2015-04" db="UniProtKB">
        <authorList>
            <consortium name="EnsemblPlants"/>
        </authorList>
    </citation>
    <scope>IDENTIFICATION</scope>
    <source>
        <strain evidence="7">SL10</strain>
    </source>
</reference>
<keyword evidence="6" id="KW-0472">Membrane</keyword>
<evidence type="ECO:0000256" key="2">
    <source>
        <dbReference type="ARBA" id="ARBA00012415"/>
    </source>
</evidence>
<keyword evidence="6" id="KW-0812">Transmembrane</keyword>
<reference evidence="7" key="2">
    <citation type="submission" date="2018-04" db="EMBL/GenBank/DDBJ databases">
        <title>OnivRS2 (Oryza nivara Reference Sequence Version 2).</title>
        <authorList>
            <person name="Zhang J."/>
            <person name="Kudrna D."/>
            <person name="Lee S."/>
            <person name="Talag J."/>
            <person name="Rajasekar S."/>
            <person name="Welchert J."/>
            <person name="Hsing Y.-I."/>
            <person name="Wing R.A."/>
        </authorList>
    </citation>
    <scope>NUCLEOTIDE SEQUENCE [LARGE SCALE GENOMIC DNA]</scope>
</reference>
<dbReference type="InterPro" id="IPR029044">
    <property type="entry name" value="Nucleotide-diphossugar_trans"/>
</dbReference>
<sequence length="911" mass="103014">MERTKKNATVPPPPRLAARLLASSTRSDVAAARMSSRSMKPHLPFFSSGVAAFLLVSLNKFHHHRNKLELDMNGRVPVVDPPEAVPCRRVAERDNGLLRTAASGATVPSVAATLSEMVARKLSMDSDEDKDSFMHLVSRYLIREEKEMIDWNKVERPTPEMVVPYDSLVQAPRDIPEIRNLLNKLAVLKLNGGLGTTMECVAPKCTIEVRSGLTFLDLAIMQTEIVEKYTNIEIHTFNQNKYPRIITEKFLPLSSEGSTGSHCWYPPGYGDVFFSLCKSGILDTMLSQGKEYVFIASSENLGATVDIEIESLTSTEILNHLIHNKNEYCMELLEIFQVPYENVAFGYRRVNLKAIKRLVKAEALKMEIIPNLKEVDGVKVLQLEKEAGSAIQCFEKAIGVTVPRSRFLAVKNTSDLFLILSDLYIVMDGTVTRNPARDNSTNPLIDLGPEFRKVDSFLDRFKSIPSIVALDSLKISGDVWFGSRITLKGEVTIAAQLGLKLDILDGSVFDNKHSTHSSGAIKYTMKLDEGADCASIDSALNRLNPGSTLILKKDDFYRYIDPIQAQNRAMFHSESNCIITATLKDNWFAKLVQGKLWLIILVFHQFKLRSRRRLRWGERRRRTLRSIHQDIQSYLDNYSDSDMWHLIVHSVARVISNVLEDVNRNYMKNHYLGFLAIHSTVFAIEVIGSYAVELNYDIEHYAEPPEQVLKVPFLQGEPKIKFKIMMPAQLNPVPDPDPTQGIKKPQEMKGLADKMQSAGKHLDDDLVSYILASMDVDFNPVVTSVANRTKAITVGELFARLVSFETRMESWRLSTAGKVVTAAADVGATITFFPWKQILIVRFVIIIASKLFLLPFHIIRYFNYFFKFLSLTKLTCKKSNTYKIKLVSLNLTLNIFLNNIFWVKNIVIFLL</sequence>
<evidence type="ECO:0000256" key="4">
    <source>
        <dbReference type="ARBA" id="ARBA00022695"/>
    </source>
</evidence>
<dbReference type="FunFam" id="2.160.10.10:FF:000001">
    <property type="entry name" value="UTP--glucose-1-phosphate uridylyltransferase"/>
    <property type="match status" value="1"/>
</dbReference>
<dbReference type="Proteomes" id="UP000006591">
    <property type="component" value="Chromosome 1"/>
</dbReference>
<evidence type="ECO:0000256" key="5">
    <source>
        <dbReference type="ARBA" id="ARBA00048128"/>
    </source>
</evidence>
<name>A0A0E0FJQ9_ORYNI</name>
<dbReference type="EC" id="2.7.7.9" evidence="2"/>
<dbReference type="InterPro" id="IPR002618">
    <property type="entry name" value="UDPGP_fam"/>
</dbReference>
<evidence type="ECO:0000313" key="7">
    <source>
        <dbReference type="EnsemblPlants" id="ONIVA01G12780.1"/>
    </source>
</evidence>
<keyword evidence="8" id="KW-1185">Reference proteome</keyword>
<evidence type="ECO:0000256" key="3">
    <source>
        <dbReference type="ARBA" id="ARBA00022679"/>
    </source>
</evidence>
<dbReference type="GO" id="GO:0003983">
    <property type="term" value="F:UTP:glucose-1-phosphate uridylyltransferase activity"/>
    <property type="evidence" value="ECO:0007669"/>
    <property type="project" value="UniProtKB-EC"/>
</dbReference>